<protein>
    <submittedName>
        <fullName evidence="2">Uncharacterized protein</fullName>
    </submittedName>
</protein>
<dbReference type="HOGENOM" id="CLU_029457_0_0_1"/>
<evidence type="ECO:0000313" key="3">
    <source>
        <dbReference type="Proteomes" id="UP000019473"/>
    </source>
</evidence>
<evidence type="ECO:0000313" key="2">
    <source>
        <dbReference type="EMBL" id="EXJ62412.1"/>
    </source>
</evidence>
<accession>W9W2X7</accession>
<dbReference type="EMBL" id="AMGW01000002">
    <property type="protein sequence ID" value="EXJ62412.1"/>
    <property type="molecule type" value="Genomic_DNA"/>
</dbReference>
<feature type="compositionally biased region" description="Polar residues" evidence="1">
    <location>
        <begin position="42"/>
        <end position="61"/>
    </location>
</feature>
<comment type="caution">
    <text evidence="2">The sequence shown here is derived from an EMBL/GenBank/DDBJ whole genome shotgun (WGS) entry which is preliminary data.</text>
</comment>
<name>W9W2X7_9EURO</name>
<dbReference type="GeneID" id="19177451"/>
<organism evidence="2 3">
    <name type="scientific">Cladophialophora yegresii CBS 114405</name>
    <dbReference type="NCBI Taxonomy" id="1182544"/>
    <lineage>
        <taxon>Eukaryota</taxon>
        <taxon>Fungi</taxon>
        <taxon>Dikarya</taxon>
        <taxon>Ascomycota</taxon>
        <taxon>Pezizomycotina</taxon>
        <taxon>Eurotiomycetes</taxon>
        <taxon>Chaetothyriomycetidae</taxon>
        <taxon>Chaetothyriales</taxon>
        <taxon>Herpotrichiellaceae</taxon>
        <taxon>Cladophialophora</taxon>
    </lineage>
</organism>
<keyword evidence="3" id="KW-1185">Reference proteome</keyword>
<dbReference type="RefSeq" id="XP_007755066.1">
    <property type="nucleotide sequence ID" value="XM_007756876.1"/>
</dbReference>
<feature type="region of interest" description="Disordered" evidence="1">
    <location>
        <begin position="1"/>
        <end position="80"/>
    </location>
</feature>
<dbReference type="AlphaFoldDB" id="W9W2X7"/>
<proteinExistence type="predicted"/>
<dbReference type="VEuPathDB" id="FungiDB:A1O7_02847"/>
<evidence type="ECO:0000256" key="1">
    <source>
        <dbReference type="SAM" id="MobiDB-lite"/>
    </source>
</evidence>
<dbReference type="OrthoDB" id="4141606at2759"/>
<dbReference type="Proteomes" id="UP000019473">
    <property type="component" value="Unassembled WGS sequence"/>
</dbReference>
<reference evidence="2 3" key="1">
    <citation type="submission" date="2013-03" db="EMBL/GenBank/DDBJ databases">
        <title>The Genome Sequence of Cladophialophora yegresii CBS 114405.</title>
        <authorList>
            <consortium name="The Broad Institute Genomics Platform"/>
            <person name="Cuomo C."/>
            <person name="de Hoog S."/>
            <person name="Gorbushina A."/>
            <person name="Walker B."/>
            <person name="Young S.K."/>
            <person name="Zeng Q."/>
            <person name="Gargeya S."/>
            <person name="Fitzgerald M."/>
            <person name="Haas B."/>
            <person name="Abouelleil A."/>
            <person name="Allen A.W."/>
            <person name="Alvarado L."/>
            <person name="Arachchi H.M."/>
            <person name="Berlin A.M."/>
            <person name="Chapman S.B."/>
            <person name="Gainer-Dewar J."/>
            <person name="Goldberg J."/>
            <person name="Griggs A."/>
            <person name="Gujja S."/>
            <person name="Hansen M."/>
            <person name="Howarth C."/>
            <person name="Imamovic A."/>
            <person name="Ireland A."/>
            <person name="Larimer J."/>
            <person name="McCowan C."/>
            <person name="Murphy C."/>
            <person name="Pearson M."/>
            <person name="Poon T.W."/>
            <person name="Priest M."/>
            <person name="Roberts A."/>
            <person name="Saif S."/>
            <person name="Shea T."/>
            <person name="Sisk P."/>
            <person name="Sykes S."/>
            <person name="Wortman J."/>
            <person name="Nusbaum C."/>
            <person name="Birren B."/>
        </authorList>
    </citation>
    <scope>NUCLEOTIDE SEQUENCE [LARGE SCALE GENOMIC DNA]</scope>
    <source>
        <strain evidence="2 3">CBS 114405</strain>
    </source>
</reference>
<feature type="compositionally biased region" description="Pro residues" evidence="1">
    <location>
        <begin position="66"/>
        <end position="79"/>
    </location>
</feature>
<gene>
    <name evidence="2" type="ORF">A1O7_02847</name>
</gene>
<sequence>MAAGRTSNKRKSREEQDAGNGAFESAAGHSTPKRLRPGSGEQPGQTIPSSTSPVENNSGPESIQGHPPPQPPTSIPPPLSRIERRTRQDAMLSDLELAKLPKFKRLIGESWEDVNKPTEVFMLETQWMRMYTQIEQTVQAYVRSWGLDSLHPIILAPQTAYPRKPNHLVSLILCGGMTHVEWRRETFQSLRDNRAITYSLFLRSLLMSAVTDWCLHSQVEEAKVYKSYGGGVIQQVLASSVEPIVEARLRQKFLEAYIEKEIRPQIPSQAKDTATTFQGFVDLLMPRQNTPFGLQAIRNVKACPRTDPIRPDMPIRDFALLEESVHRINFREDLRNIFETALQWRAERDQTMFEIYDFSFPGLGDEYIADQMVEEVDSEGNKRARPVILCLLPVLFRSVSKRLLSDMEMSKKIVNGIVV</sequence>